<dbReference type="Pfam" id="PF06568">
    <property type="entry name" value="YjiS-like"/>
    <property type="match status" value="1"/>
</dbReference>
<protein>
    <submittedName>
        <fullName evidence="2">Uncharacterized protein YjiS (DUF1127 family)</fullName>
    </submittedName>
</protein>
<sequence>MNVKRTLTNWRNYRRTVAELERMTTRELADLGITQYEIRSFARTAHGF</sequence>
<evidence type="ECO:0000259" key="1">
    <source>
        <dbReference type="Pfam" id="PF06568"/>
    </source>
</evidence>
<dbReference type="InterPro" id="IPR009506">
    <property type="entry name" value="YjiS-like"/>
</dbReference>
<dbReference type="EMBL" id="JACIHM010000002">
    <property type="protein sequence ID" value="MBB4446262.1"/>
    <property type="molecule type" value="Genomic_DNA"/>
</dbReference>
<evidence type="ECO:0000313" key="6">
    <source>
        <dbReference type="Proteomes" id="UP000524535"/>
    </source>
</evidence>
<comment type="caution">
    <text evidence="2">The sequence shown here is derived from an EMBL/GenBank/DDBJ whole genome shotgun (WGS) entry which is preliminary data.</text>
</comment>
<evidence type="ECO:0000313" key="7">
    <source>
        <dbReference type="Proteomes" id="UP000576087"/>
    </source>
</evidence>
<dbReference type="Proteomes" id="UP000524535">
    <property type="component" value="Unassembled WGS sequence"/>
</dbReference>
<accession>A0A7W6WPT5</accession>
<evidence type="ECO:0000313" key="5">
    <source>
        <dbReference type="Proteomes" id="UP000520770"/>
    </source>
</evidence>
<evidence type="ECO:0000313" key="3">
    <source>
        <dbReference type="EMBL" id="MBB4411571.1"/>
    </source>
</evidence>
<evidence type="ECO:0000313" key="2">
    <source>
        <dbReference type="EMBL" id="MBB4348335.1"/>
    </source>
</evidence>
<reference evidence="5 6" key="1">
    <citation type="submission" date="2020-08" db="EMBL/GenBank/DDBJ databases">
        <title>Genomic Encyclopedia of Type Strains, Phase IV (KMG-V): Genome sequencing to study the core and pangenomes of soil and plant-associated prokaryotes.</title>
        <authorList>
            <person name="Whitman W."/>
        </authorList>
    </citation>
    <scope>NUCLEOTIDE SEQUENCE [LARGE SCALE GENOMIC DNA]</scope>
    <source>
        <strain evidence="3 6">SEMIA 444</strain>
        <strain evidence="2 5">SEMIA 448</strain>
        <strain evidence="4 7">SEMIA 452</strain>
    </source>
</reference>
<keyword evidence="6" id="KW-1185">Reference proteome</keyword>
<gene>
    <name evidence="3" type="ORF">GGE31_002076</name>
    <name evidence="2" type="ORF">GGE33_002077</name>
    <name evidence="4" type="ORF">GGE35_002078</name>
</gene>
<dbReference type="Proteomes" id="UP000520770">
    <property type="component" value="Unassembled WGS sequence"/>
</dbReference>
<organism evidence="2 5">
    <name type="scientific">Aliirhizobium cellulosilyticum</name>
    <dbReference type="NCBI Taxonomy" id="393664"/>
    <lineage>
        <taxon>Bacteria</taxon>
        <taxon>Pseudomonadati</taxon>
        <taxon>Pseudomonadota</taxon>
        <taxon>Alphaproteobacteria</taxon>
        <taxon>Hyphomicrobiales</taxon>
        <taxon>Rhizobiaceae</taxon>
        <taxon>Aliirhizobium</taxon>
    </lineage>
</organism>
<dbReference type="AlphaFoldDB" id="A0A7W6WPT5"/>
<dbReference type="EMBL" id="JACIGY010000002">
    <property type="protein sequence ID" value="MBB4411571.1"/>
    <property type="molecule type" value="Genomic_DNA"/>
</dbReference>
<name>A0A7W6WPT5_9HYPH</name>
<dbReference type="Proteomes" id="UP000576087">
    <property type="component" value="Unassembled WGS sequence"/>
</dbReference>
<dbReference type="RefSeq" id="WP_148144014.1">
    <property type="nucleotide sequence ID" value="NZ_JACIGW010000002.1"/>
</dbReference>
<evidence type="ECO:0000313" key="4">
    <source>
        <dbReference type="EMBL" id="MBB4446262.1"/>
    </source>
</evidence>
<dbReference type="EMBL" id="JACIGW010000002">
    <property type="protein sequence ID" value="MBB4348335.1"/>
    <property type="molecule type" value="Genomic_DNA"/>
</dbReference>
<proteinExistence type="predicted"/>
<feature type="domain" description="YjiS-like" evidence="1">
    <location>
        <begin position="4"/>
        <end position="39"/>
    </location>
</feature>